<dbReference type="Proteomes" id="UP000246702">
    <property type="component" value="Unassembled WGS sequence"/>
</dbReference>
<gene>
    <name evidence="1" type="ORF">BO94DRAFT_126168</name>
</gene>
<keyword evidence="2" id="KW-1185">Reference proteome</keyword>
<comment type="caution">
    <text evidence="1">The sequence shown here is derived from an EMBL/GenBank/DDBJ whole genome shotgun (WGS) entry which is preliminary data.</text>
</comment>
<dbReference type="GeneID" id="37107755"/>
<protein>
    <submittedName>
        <fullName evidence="1">Uncharacterized protein</fullName>
    </submittedName>
</protein>
<organism evidence="1 2">
    <name type="scientific">Aspergillus sclerotioniger CBS 115572</name>
    <dbReference type="NCBI Taxonomy" id="1450535"/>
    <lineage>
        <taxon>Eukaryota</taxon>
        <taxon>Fungi</taxon>
        <taxon>Dikarya</taxon>
        <taxon>Ascomycota</taxon>
        <taxon>Pezizomycotina</taxon>
        <taxon>Eurotiomycetes</taxon>
        <taxon>Eurotiomycetidae</taxon>
        <taxon>Eurotiales</taxon>
        <taxon>Aspergillaceae</taxon>
        <taxon>Aspergillus</taxon>
        <taxon>Aspergillus subgen. Circumdati</taxon>
    </lineage>
</organism>
<sequence length="79" mass="8977">MNYYLCMIFTSLAYLQAGSRRISAKNHITMDKVVHCRSSCNKCPISARMESGGEEYVLKRPITPYQQNPSTPRSMSLSK</sequence>
<dbReference type="EMBL" id="MSFK01000002">
    <property type="protein sequence ID" value="PWY95468.1"/>
    <property type="molecule type" value="Genomic_DNA"/>
</dbReference>
<name>A0A317XES1_9EURO</name>
<reference evidence="1 2" key="1">
    <citation type="submission" date="2016-12" db="EMBL/GenBank/DDBJ databases">
        <title>The genomes of Aspergillus section Nigri reveals drivers in fungal speciation.</title>
        <authorList>
            <consortium name="DOE Joint Genome Institute"/>
            <person name="Vesth T.C."/>
            <person name="Nybo J."/>
            <person name="Theobald S."/>
            <person name="Brandl J."/>
            <person name="Frisvad J.C."/>
            <person name="Nielsen K.F."/>
            <person name="Lyhne E.K."/>
            <person name="Kogle M.E."/>
            <person name="Kuo A."/>
            <person name="Riley R."/>
            <person name="Clum A."/>
            <person name="Nolan M."/>
            <person name="Lipzen A."/>
            <person name="Salamov A."/>
            <person name="Henrissat B."/>
            <person name="Wiebenga A."/>
            <person name="De Vries R.P."/>
            <person name="Grigoriev I.V."/>
            <person name="Mortensen U.H."/>
            <person name="Andersen M.R."/>
            <person name="Baker S.E."/>
        </authorList>
    </citation>
    <scope>NUCLEOTIDE SEQUENCE [LARGE SCALE GENOMIC DNA]</scope>
    <source>
        <strain evidence="1 2">CBS 115572</strain>
    </source>
</reference>
<evidence type="ECO:0000313" key="2">
    <source>
        <dbReference type="Proteomes" id="UP000246702"/>
    </source>
</evidence>
<proteinExistence type="predicted"/>
<dbReference type="AlphaFoldDB" id="A0A317XES1"/>
<evidence type="ECO:0000313" key="1">
    <source>
        <dbReference type="EMBL" id="PWY95468.1"/>
    </source>
</evidence>
<accession>A0A317XES1</accession>
<dbReference type="RefSeq" id="XP_025472229.1">
    <property type="nucleotide sequence ID" value="XM_025605612.1"/>
</dbReference>